<evidence type="ECO:0000313" key="1">
    <source>
        <dbReference type="EMBL" id="UGO50602.1"/>
    </source>
</evidence>
<sequence>MVRKFNDRTGESNTNNYGSKMTIIKYDGANDIIVEFENGYRKQTSYNSFKEGVVKTPYDKTVHGTGYVGEGNYQIYDKDNKSKKTKSYEVWSSMIRRCYSEEFQRKHPSYVDCTVCLEWHNYQIFSDWFQSNYYEIEGEQMNLDKDILIKGNKIYNPESSIFVPKKINSLFPKVDARRGSTPIGVQFIYNTYRAYSSNQYLGTYSTSEEAFIAYKRYKENVIKDVANEYMGKIPLKLYYALMTYEVEITD</sequence>
<reference evidence="1" key="1">
    <citation type="submission" date="2021-10" db="EMBL/GenBank/DDBJ databases">
        <authorList>
            <person name="Lavering E.D."/>
            <person name="James R."/>
            <person name="Fairholm J.D."/>
            <person name="Ogilvie B.H."/>
            <person name="Thurgood T.L."/>
            <person name="Robison R.A."/>
            <person name="Grose J.H."/>
        </authorList>
    </citation>
    <scope>NUCLEOTIDE SEQUENCE</scope>
</reference>
<name>A0AAE8YU27_9CAUD</name>
<protein>
    <submittedName>
        <fullName evidence="1">GCC-box binding domain protein</fullName>
    </submittedName>
</protein>
<keyword evidence="2" id="KW-1185">Reference proteome</keyword>
<accession>A0AAE8YU27</accession>
<organism evidence="1 2">
    <name type="scientific">Bacillus phage vB_BanS_Sophrita</name>
    <dbReference type="NCBI Taxonomy" id="2894790"/>
    <lineage>
        <taxon>Viruses</taxon>
        <taxon>Duplodnaviria</taxon>
        <taxon>Heunggongvirae</taxon>
        <taxon>Uroviricota</taxon>
        <taxon>Caudoviricetes</taxon>
        <taxon>Joanripponvirinae</taxon>
        <taxon>Sophritavirus</taxon>
        <taxon>Sophritavirus sophrita</taxon>
    </lineage>
</organism>
<evidence type="ECO:0000313" key="2">
    <source>
        <dbReference type="Proteomes" id="UP000827460"/>
    </source>
</evidence>
<dbReference type="Proteomes" id="UP000827460">
    <property type="component" value="Segment"/>
</dbReference>
<gene>
    <name evidence="1" type="ORF">SOPHRITA_11</name>
</gene>
<dbReference type="EMBL" id="OK499991">
    <property type="protein sequence ID" value="UGO50602.1"/>
    <property type="molecule type" value="Genomic_DNA"/>
</dbReference>
<proteinExistence type="predicted"/>